<dbReference type="Proteomes" id="UP000436088">
    <property type="component" value="Unassembled WGS sequence"/>
</dbReference>
<dbReference type="EMBL" id="VEPZ02000196">
    <property type="protein sequence ID" value="KAE8731256.1"/>
    <property type="molecule type" value="Genomic_DNA"/>
</dbReference>
<reference evidence="2" key="1">
    <citation type="submission" date="2019-09" db="EMBL/GenBank/DDBJ databases">
        <title>Draft genome information of white flower Hibiscus syriacus.</title>
        <authorList>
            <person name="Kim Y.-M."/>
        </authorList>
    </citation>
    <scope>NUCLEOTIDE SEQUENCE [LARGE SCALE GENOMIC DNA]</scope>
    <source>
        <strain evidence="2">YM2019G1</strain>
    </source>
</reference>
<organism evidence="2 3">
    <name type="scientific">Hibiscus syriacus</name>
    <name type="common">Rose of Sharon</name>
    <dbReference type="NCBI Taxonomy" id="106335"/>
    <lineage>
        <taxon>Eukaryota</taxon>
        <taxon>Viridiplantae</taxon>
        <taxon>Streptophyta</taxon>
        <taxon>Embryophyta</taxon>
        <taxon>Tracheophyta</taxon>
        <taxon>Spermatophyta</taxon>
        <taxon>Magnoliopsida</taxon>
        <taxon>eudicotyledons</taxon>
        <taxon>Gunneridae</taxon>
        <taxon>Pentapetalae</taxon>
        <taxon>rosids</taxon>
        <taxon>malvids</taxon>
        <taxon>Malvales</taxon>
        <taxon>Malvaceae</taxon>
        <taxon>Malvoideae</taxon>
        <taxon>Hibiscus</taxon>
    </lineage>
</organism>
<evidence type="ECO:0000313" key="2">
    <source>
        <dbReference type="EMBL" id="KAE8731256.1"/>
    </source>
</evidence>
<evidence type="ECO:0000313" key="3">
    <source>
        <dbReference type="Proteomes" id="UP000436088"/>
    </source>
</evidence>
<protein>
    <submittedName>
        <fullName evidence="2">Nitrate reductase 2</fullName>
    </submittedName>
</protein>
<gene>
    <name evidence="2" type="ORF">F3Y22_tig00002840pilonHSYRG00842</name>
</gene>
<evidence type="ECO:0000256" key="1">
    <source>
        <dbReference type="SAM" id="MobiDB-lite"/>
    </source>
</evidence>
<name>A0A6A3CQP0_HIBSY</name>
<feature type="compositionally biased region" description="Basic and acidic residues" evidence="1">
    <location>
        <begin position="1"/>
        <end position="18"/>
    </location>
</feature>
<dbReference type="AlphaFoldDB" id="A0A6A3CQP0"/>
<keyword evidence="3" id="KW-1185">Reference proteome</keyword>
<accession>A0A6A3CQP0</accession>
<feature type="region of interest" description="Disordered" evidence="1">
    <location>
        <begin position="1"/>
        <end position="20"/>
    </location>
</feature>
<proteinExistence type="predicted"/>
<comment type="caution">
    <text evidence="2">The sequence shown here is derived from an EMBL/GenBank/DDBJ whole genome shotgun (WGS) entry which is preliminary data.</text>
</comment>
<sequence length="258" mass="28866">MRKREGNKDEMKKQKRGNEMANTNGVIITVYVESSPPKIKTLKPNHVSENPKRGQCYDRRARLLAYTQGLRSADNDDQIQWTEAFPRHKSKASVVPLIPYLLSSSSGSTKTSSSSFNAVGDHRGLPPLNRYGQLCFSWVVLSGVVLPGCNWSDGHELLQWEAWARVVEPAVLVCSVVVLVGRGHSAWVKEPCLLGSGAWSRLCSIMVLHVEYMGIVGNRAWLLVEAWAEAWGAESCLHVWCFSWDVRMNLLHYSSVKA</sequence>